<sequence>MIGTSKKTTHIQLNQIKQLVQTKYQGNLEIKSDRQGFSLERNIGFNIQEFTIQILKEEILFVLINTALKNETQDVQLFLEKIILA</sequence>
<reference evidence="2" key="1">
    <citation type="journal article" date="2013" name="Genome Announc.">
        <title>Complete Chromosome Sequence of Carnobacterium maltaromaticum LMA 28.</title>
        <authorList>
            <person name="Cailliez-Grimal C."/>
            <person name="Chaillou S."/>
            <person name="Anba-Mondoloni J."/>
            <person name="Loux V."/>
            <person name="Afzal M.I."/>
            <person name="Rahman A."/>
            <person name="Kergourlay G."/>
            <person name="Champomier-Verges M.C."/>
            <person name="Zagorec M."/>
            <person name="Dalgaard P."/>
            <person name="Leisner J.J."/>
            <person name="Prevost H."/>
            <person name="Revol-Junelles A.M."/>
            <person name="Borges F."/>
        </authorList>
    </citation>
    <scope>NUCLEOTIDE SEQUENCE</scope>
    <source>
        <strain evidence="2">LMA28</strain>
    </source>
</reference>
<evidence type="ECO:0000313" key="1">
    <source>
        <dbReference type="EMBL" id="CCO09801.2"/>
    </source>
</evidence>
<keyword evidence="2" id="KW-1185">Reference proteome</keyword>
<dbReference type="HOGENOM" id="CLU_2506628_0_0_9"/>
<gene>
    <name evidence="1" type="ORF">BN424_321</name>
</gene>
<dbReference type="KEGG" id="cml:BN424_321"/>
<proteinExistence type="predicted"/>
<dbReference type="STRING" id="1234679.BN424_321"/>
<organism evidence="1 2">
    <name type="scientific">Carnobacterium maltaromaticum LMA28</name>
    <dbReference type="NCBI Taxonomy" id="1234679"/>
    <lineage>
        <taxon>Bacteria</taxon>
        <taxon>Bacillati</taxon>
        <taxon>Bacillota</taxon>
        <taxon>Bacilli</taxon>
        <taxon>Lactobacillales</taxon>
        <taxon>Carnobacteriaceae</taxon>
        <taxon>Carnobacterium</taxon>
    </lineage>
</organism>
<protein>
    <submittedName>
        <fullName evidence="1">Uncharacterized protein</fullName>
    </submittedName>
</protein>
<accession>K8EMT8</accession>
<dbReference type="Proteomes" id="UP000000212">
    <property type="component" value="Chromosome"/>
</dbReference>
<evidence type="ECO:0000313" key="2">
    <source>
        <dbReference type="Proteomes" id="UP000000212"/>
    </source>
</evidence>
<dbReference type="AlphaFoldDB" id="K8EMT8"/>
<name>K8EMT8_CARML</name>
<dbReference type="EMBL" id="HE999757">
    <property type="protein sequence ID" value="CCO09801.2"/>
    <property type="molecule type" value="Genomic_DNA"/>
</dbReference>
<dbReference type="RefSeq" id="WP_015075355.1">
    <property type="nucleotide sequence ID" value="NC_019425.2"/>
</dbReference>